<keyword evidence="3" id="KW-1185">Reference proteome</keyword>
<reference evidence="2 3" key="2">
    <citation type="journal article" date="2015" name="Stand. Genomic Sci.">
        <title>Draft genome sequence of marine-derived Streptomyces sp. TP-A0598, a producer of anti-MRSA antibiotic lydicamycins.</title>
        <authorList>
            <person name="Komaki H."/>
            <person name="Ichikawa N."/>
            <person name="Hosoyama A."/>
            <person name="Fujita N."/>
            <person name="Igarashi Y."/>
        </authorList>
    </citation>
    <scope>NUCLEOTIDE SEQUENCE [LARGE SCALE GENOMIC DNA]</scope>
    <source>
        <strain evidence="2 3">NBRC 110027</strain>
    </source>
</reference>
<dbReference type="AlphaFoldDB" id="A0A0P4R8X0"/>
<sequence length="91" mass="9998">MCCVAGLSTFGLGSGRPTVIKNILRGLARAASQQPDTASNRPGNPMIYSWRCECGAKSRGSDIRADTEYNAQRHQWRHPVGHPKPEVYSVE</sequence>
<protein>
    <submittedName>
        <fullName evidence="2">Uncharacterized protein</fullName>
    </submittedName>
</protein>
<proteinExistence type="predicted"/>
<dbReference type="Proteomes" id="UP000048965">
    <property type="component" value="Unassembled WGS sequence"/>
</dbReference>
<accession>A0A0P4R8X0</accession>
<organism evidence="2 3">
    <name type="scientific">Streptomyces lydicamycinicus</name>
    <dbReference type="NCBI Taxonomy" id="1546107"/>
    <lineage>
        <taxon>Bacteria</taxon>
        <taxon>Bacillati</taxon>
        <taxon>Actinomycetota</taxon>
        <taxon>Actinomycetes</taxon>
        <taxon>Kitasatosporales</taxon>
        <taxon>Streptomycetaceae</taxon>
        <taxon>Streptomyces</taxon>
    </lineage>
</organism>
<feature type="region of interest" description="Disordered" evidence="1">
    <location>
        <begin position="70"/>
        <end position="91"/>
    </location>
</feature>
<gene>
    <name evidence="2" type="ORF">TPA0598_06_00130</name>
</gene>
<evidence type="ECO:0000313" key="3">
    <source>
        <dbReference type="Proteomes" id="UP000048965"/>
    </source>
</evidence>
<name>A0A0P4R8X0_9ACTN</name>
<evidence type="ECO:0000313" key="2">
    <source>
        <dbReference type="EMBL" id="GAO09848.1"/>
    </source>
</evidence>
<comment type="caution">
    <text evidence="2">The sequence shown here is derived from an EMBL/GenBank/DDBJ whole genome shotgun (WGS) entry which is preliminary data.</text>
</comment>
<dbReference type="EMBL" id="BBNO01000006">
    <property type="protein sequence ID" value="GAO09848.1"/>
    <property type="molecule type" value="Genomic_DNA"/>
</dbReference>
<evidence type="ECO:0000256" key="1">
    <source>
        <dbReference type="SAM" id="MobiDB-lite"/>
    </source>
</evidence>
<reference evidence="3" key="1">
    <citation type="submission" date="2014-09" db="EMBL/GenBank/DDBJ databases">
        <title>Whole genome shotgun sequence of Streptomyces sp. NBRC 110027.</title>
        <authorList>
            <person name="Komaki H."/>
            <person name="Ichikawa N."/>
            <person name="Katano-Makiyama Y."/>
            <person name="Hosoyama A."/>
            <person name="Hashimoto M."/>
            <person name="Uohara A."/>
            <person name="Kitahashi Y."/>
            <person name="Ohji S."/>
            <person name="Kimura A."/>
            <person name="Yamazoe A."/>
            <person name="Igarashi Y."/>
            <person name="Fujita N."/>
        </authorList>
    </citation>
    <scope>NUCLEOTIDE SEQUENCE [LARGE SCALE GENOMIC DNA]</scope>
    <source>
        <strain evidence="3">NBRC 110027</strain>
    </source>
</reference>